<organism evidence="6 7">
    <name type="scientific">Spiribacter onubensis</name>
    <dbReference type="NCBI Taxonomy" id="3122420"/>
    <lineage>
        <taxon>Bacteria</taxon>
        <taxon>Pseudomonadati</taxon>
        <taxon>Pseudomonadota</taxon>
        <taxon>Gammaproteobacteria</taxon>
        <taxon>Chromatiales</taxon>
        <taxon>Ectothiorhodospiraceae</taxon>
        <taxon>Spiribacter</taxon>
    </lineage>
</organism>
<accession>A0ABV3SAY6</accession>
<evidence type="ECO:0000256" key="4">
    <source>
        <dbReference type="HAMAP-Rule" id="MF_00923"/>
    </source>
</evidence>
<comment type="subunit">
    <text evidence="4">Part of the Bam complex.</text>
</comment>
<dbReference type="SMART" id="SM00564">
    <property type="entry name" value="PQQ"/>
    <property type="match status" value="7"/>
</dbReference>
<dbReference type="InterPro" id="IPR018391">
    <property type="entry name" value="PQQ_b-propeller_rpt"/>
</dbReference>
<keyword evidence="4" id="KW-0564">Palmitate</keyword>
<dbReference type="SUPFAM" id="SSF50998">
    <property type="entry name" value="Quinoprotein alcohol dehydrogenase-like"/>
    <property type="match status" value="1"/>
</dbReference>
<evidence type="ECO:0000313" key="7">
    <source>
        <dbReference type="Proteomes" id="UP001556653"/>
    </source>
</evidence>
<gene>
    <name evidence="4 6" type="primary">bamB</name>
    <name evidence="6" type="ORF">V6X64_05695</name>
</gene>
<dbReference type="EMBL" id="JBAKFJ010000001">
    <property type="protein sequence ID" value="MEX0386490.1"/>
    <property type="molecule type" value="Genomic_DNA"/>
</dbReference>
<evidence type="ECO:0000256" key="1">
    <source>
        <dbReference type="ARBA" id="ARBA00022729"/>
    </source>
</evidence>
<dbReference type="Pfam" id="PF13360">
    <property type="entry name" value="PQQ_2"/>
    <property type="match status" value="1"/>
</dbReference>
<comment type="caution">
    <text evidence="6">The sequence shown here is derived from an EMBL/GenBank/DDBJ whole genome shotgun (WGS) entry which is preliminary data.</text>
</comment>
<evidence type="ECO:0000256" key="3">
    <source>
        <dbReference type="ARBA" id="ARBA00023237"/>
    </source>
</evidence>
<keyword evidence="7" id="KW-1185">Reference proteome</keyword>
<dbReference type="InterPro" id="IPR017687">
    <property type="entry name" value="BamB"/>
</dbReference>
<dbReference type="InterPro" id="IPR002372">
    <property type="entry name" value="PQQ_rpt_dom"/>
</dbReference>
<keyword evidence="2 4" id="KW-0472">Membrane</keyword>
<dbReference type="NCBIfam" id="TIGR03300">
    <property type="entry name" value="assembly_YfgL"/>
    <property type="match status" value="1"/>
</dbReference>
<keyword evidence="4" id="KW-0449">Lipoprotein</keyword>
<dbReference type="Proteomes" id="UP001556653">
    <property type="component" value="Unassembled WGS sequence"/>
</dbReference>
<dbReference type="Gene3D" id="2.130.10.10">
    <property type="entry name" value="YVTN repeat-like/Quinoprotein amine dehydrogenase"/>
    <property type="match status" value="1"/>
</dbReference>
<evidence type="ECO:0000313" key="6">
    <source>
        <dbReference type="EMBL" id="MEX0386490.1"/>
    </source>
</evidence>
<keyword evidence="3 4" id="KW-0998">Cell outer membrane</keyword>
<comment type="function">
    <text evidence="4">Part of the outer membrane protein assembly complex, which is involved in assembly and insertion of beta-barrel proteins into the outer membrane.</text>
</comment>
<dbReference type="InterPro" id="IPR015943">
    <property type="entry name" value="WD40/YVTN_repeat-like_dom_sf"/>
</dbReference>
<dbReference type="PROSITE" id="PS51257">
    <property type="entry name" value="PROKAR_LIPOPROTEIN"/>
    <property type="match status" value="1"/>
</dbReference>
<protein>
    <recommendedName>
        <fullName evidence="4">Outer membrane protein assembly factor BamB</fullName>
    </recommendedName>
</protein>
<dbReference type="InterPro" id="IPR011047">
    <property type="entry name" value="Quinoprotein_ADH-like_sf"/>
</dbReference>
<keyword evidence="1 4" id="KW-0732">Signal</keyword>
<name>A0ABV3SAY6_9GAMM</name>
<dbReference type="PANTHER" id="PTHR34512:SF30">
    <property type="entry name" value="OUTER MEMBRANE PROTEIN ASSEMBLY FACTOR BAMB"/>
    <property type="match status" value="1"/>
</dbReference>
<evidence type="ECO:0000259" key="5">
    <source>
        <dbReference type="Pfam" id="PF13360"/>
    </source>
</evidence>
<sequence>MKGRVTAKAIVTAATLVIAGCGGNSLIRAGDPPALDSPVPEAQVTEHWQAQIGPASVPYHRLELAALDDRLFAASSDGEVAAFDAGSGETLWRQAFDVEIAGAVGAGEDAVAVGTANADVLFLNAETGELDWRTRVSSEVLAPPAVGQGSVVVRTGDGGVFALDAASGDQRWLYRRNVPALSLRGHSAPVLVNGGVVAGFDNGRLSALDLATGNPVWEATVAVPEGRTDLERMIDLDADPVVSGRELFAGTYQGRLTGMALANGQVAWARDVSVLGGLSVDESNIYATDAQGRIWAFDRRNGASVWRVDALSGIRLTAPVRYGDQLVVAGSDGWLYWIDIRDGRLTARYEVGRNGIAAAPLVEEDRLYVLDLGGRLRALTIEQGN</sequence>
<dbReference type="RefSeq" id="WP_367966961.1">
    <property type="nucleotide sequence ID" value="NZ_JBAKFI010000001.1"/>
</dbReference>
<dbReference type="HAMAP" id="MF_00923">
    <property type="entry name" value="OM_assembly_BamB"/>
    <property type="match status" value="1"/>
</dbReference>
<comment type="similarity">
    <text evidence="4">Belongs to the BamB family.</text>
</comment>
<feature type="domain" description="Pyrrolo-quinoline quinone repeat" evidence="5">
    <location>
        <begin position="77"/>
        <end position="307"/>
    </location>
</feature>
<reference evidence="6 7" key="1">
    <citation type="submission" date="2024-02" db="EMBL/GenBank/DDBJ databases">
        <title>New especies of Spiribacter isolated from saline water.</title>
        <authorList>
            <person name="Leon M.J."/>
            <person name="De La Haba R."/>
            <person name="Sanchez-Porro C."/>
            <person name="Ventosa A."/>
        </authorList>
    </citation>
    <scope>NUCLEOTIDE SEQUENCE [LARGE SCALE GENOMIC DNA]</scope>
    <source>
        <strain evidence="7">ag22IC4-227</strain>
    </source>
</reference>
<dbReference type="PANTHER" id="PTHR34512">
    <property type="entry name" value="CELL SURFACE PROTEIN"/>
    <property type="match status" value="1"/>
</dbReference>
<comment type="subcellular location">
    <subcellularLocation>
        <location evidence="4">Cell outer membrane</location>
        <topology evidence="4">Lipid-anchor</topology>
    </subcellularLocation>
</comment>
<evidence type="ECO:0000256" key="2">
    <source>
        <dbReference type="ARBA" id="ARBA00023136"/>
    </source>
</evidence>
<proteinExistence type="inferred from homology"/>